<dbReference type="PANTHER" id="PTHR33835:SF2">
    <property type="entry name" value="LYSINE-TRNA LIGASE"/>
    <property type="match status" value="1"/>
</dbReference>
<sequence length="490" mass="54247">MHLLKALDTVKSSKPLGETSRRPFFLVSSQTRNSIVKRPSQTSKASNVSNLRYFSGPSVKPLFALRKGNSCAKSELPVAALLDAWRRKSDEAIPLDPESQLSPSERKVLQGKRFWALWPALPIAPYSSRKTVLREIFPGKMYALEQTQGLLNVIVNVRMVVVVLRGGGLWVHNPLAPTAELLEMMAGLEERHGAVRYIVLGSTQVEHKVFLGPFARAFPKAQVHAVPTQWSWPVNLPLTLLGLFPRRLAGIVSDSFEGGQFPGGKSPWANEFEQAVLSVPLRVGQFTEAAFFHKDTRTVILTDALQCVPEEPPEVCPRESLLIRARDGPGLELADSLGTRRQGWAKIVLFALYFKPKVVKPAIYRDGPIPNVVDGFEWDPKWKSSFASIARKLFVPPILHVLIFNRSPEAVAAWGEVIASWRPRAVLPAHLDGPVKASGPAIRRAFRATLSPRAGPYLPGDIEALESVDEGLLARGLTLQTRVDNRVNRF</sequence>
<dbReference type="AlphaFoldDB" id="A0A061S2F6"/>
<accession>A0A061S2F6</accession>
<evidence type="ECO:0000313" key="1">
    <source>
        <dbReference type="EMBL" id="JAC77080.1"/>
    </source>
</evidence>
<dbReference type="Pfam" id="PF14234">
    <property type="entry name" value="DUF4336"/>
    <property type="match status" value="1"/>
</dbReference>
<organism evidence="1">
    <name type="scientific">Tetraselmis sp. GSL018</name>
    <dbReference type="NCBI Taxonomy" id="582737"/>
    <lineage>
        <taxon>Eukaryota</taxon>
        <taxon>Viridiplantae</taxon>
        <taxon>Chlorophyta</taxon>
        <taxon>core chlorophytes</taxon>
        <taxon>Chlorodendrophyceae</taxon>
        <taxon>Chlorodendrales</taxon>
        <taxon>Chlorodendraceae</taxon>
        <taxon>Tetraselmis</taxon>
    </lineage>
</organism>
<dbReference type="EMBL" id="GBEZ01008461">
    <property type="protein sequence ID" value="JAC77080.1"/>
    <property type="molecule type" value="Transcribed_RNA"/>
</dbReference>
<dbReference type="InterPro" id="IPR025638">
    <property type="entry name" value="DUF4336"/>
</dbReference>
<proteinExistence type="predicted"/>
<dbReference type="PANTHER" id="PTHR33835">
    <property type="entry name" value="YALI0C07656P"/>
    <property type="match status" value="1"/>
</dbReference>
<gene>
    <name evidence="1" type="ORF">TSPGSL018_18551</name>
</gene>
<protein>
    <submittedName>
        <fullName evidence="1">Uncharacterized protein</fullName>
    </submittedName>
</protein>
<reference evidence="1" key="1">
    <citation type="submission" date="2014-05" db="EMBL/GenBank/DDBJ databases">
        <title>The transcriptome of the halophilic microalga Tetraselmis sp. GSL018 isolated from the Great Salt Lake, Utah.</title>
        <authorList>
            <person name="Jinkerson R.E."/>
            <person name="D'Adamo S."/>
            <person name="Posewitz M.C."/>
        </authorList>
    </citation>
    <scope>NUCLEOTIDE SEQUENCE</scope>
    <source>
        <strain evidence="1">GSL018</strain>
    </source>
</reference>
<name>A0A061S2F6_9CHLO</name>